<organism evidence="2 3">
    <name type="scientific">Elsinoe australis</name>
    <dbReference type="NCBI Taxonomy" id="40998"/>
    <lineage>
        <taxon>Eukaryota</taxon>
        <taxon>Fungi</taxon>
        <taxon>Dikarya</taxon>
        <taxon>Ascomycota</taxon>
        <taxon>Pezizomycotina</taxon>
        <taxon>Dothideomycetes</taxon>
        <taxon>Dothideomycetidae</taxon>
        <taxon>Myriangiales</taxon>
        <taxon>Elsinoaceae</taxon>
        <taxon>Elsinoe</taxon>
    </lineage>
</organism>
<reference evidence="2 3" key="1">
    <citation type="submission" date="2018-02" db="EMBL/GenBank/DDBJ databases">
        <title>Draft genome sequences of Elsinoe sp., causing black scab on jojoba.</title>
        <authorList>
            <person name="Stodart B."/>
            <person name="Jeffress S."/>
            <person name="Ash G."/>
            <person name="Arun Chinnappa K."/>
        </authorList>
    </citation>
    <scope>NUCLEOTIDE SEQUENCE [LARGE SCALE GENOMIC DNA]</scope>
    <source>
        <strain evidence="2 3">Hillstone_2</strain>
    </source>
</reference>
<feature type="compositionally biased region" description="Acidic residues" evidence="1">
    <location>
        <begin position="12"/>
        <end position="21"/>
    </location>
</feature>
<name>A0A4U7B241_9PEZI</name>
<gene>
    <name evidence="2" type="ORF">C1H76_4860</name>
</gene>
<dbReference type="AlphaFoldDB" id="A0A4U7B241"/>
<feature type="region of interest" description="Disordered" evidence="1">
    <location>
        <begin position="1"/>
        <end position="120"/>
    </location>
</feature>
<accession>A0A4U7B241</accession>
<sequence>MGTNDDGMQGTEDVDDPEAEADLTKRESAGVHKLETDPELEELDDVHGDVWKAENGNARGTATLQASGGLAETDRNDAKTGSNGEKTSLDSVGTSEYGTARESAGGSDLGSESEQADESE</sequence>
<evidence type="ECO:0000313" key="3">
    <source>
        <dbReference type="Proteomes" id="UP000308133"/>
    </source>
</evidence>
<feature type="compositionally biased region" description="Polar residues" evidence="1">
    <location>
        <begin position="79"/>
        <end position="97"/>
    </location>
</feature>
<comment type="caution">
    <text evidence="2">The sequence shown here is derived from an EMBL/GenBank/DDBJ whole genome shotgun (WGS) entry which is preliminary data.</text>
</comment>
<feature type="compositionally biased region" description="Basic and acidic residues" evidence="1">
    <location>
        <begin position="22"/>
        <end position="36"/>
    </location>
</feature>
<dbReference type="Proteomes" id="UP000308133">
    <property type="component" value="Unassembled WGS sequence"/>
</dbReference>
<dbReference type="EMBL" id="PTQR01000060">
    <property type="protein sequence ID" value="TKX22826.1"/>
    <property type="molecule type" value="Genomic_DNA"/>
</dbReference>
<evidence type="ECO:0000313" key="2">
    <source>
        <dbReference type="EMBL" id="TKX22826.1"/>
    </source>
</evidence>
<evidence type="ECO:0000256" key="1">
    <source>
        <dbReference type="SAM" id="MobiDB-lite"/>
    </source>
</evidence>
<proteinExistence type="predicted"/>
<protein>
    <submittedName>
        <fullName evidence="2">Uncharacterized protein</fullName>
    </submittedName>
</protein>